<dbReference type="PANTHER" id="PTHR44144:SF1">
    <property type="entry name" value="DNAJ HOMOLOG SUBFAMILY C MEMBER 9"/>
    <property type="match status" value="1"/>
</dbReference>
<evidence type="ECO:0000313" key="3">
    <source>
        <dbReference type="EMBL" id="KAF6039870.1"/>
    </source>
</evidence>
<gene>
    <name evidence="3" type="ORF">EB796_001822</name>
</gene>
<proteinExistence type="predicted"/>
<dbReference type="InterPro" id="IPR036869">
    <property type="entry name" value="J_dom_sf"/>
</dbReference>
<dbReference type="Pfam" id="PF00226">
    <property type="entry name" value="DnaJ"/>
    <property type="match status" value="1"/>
</dbReference>
<sequence>MPDLLSEAESLYGTSNLYEVFGVSKTATASQLKKAFYKQSLKVHPDKVTEVDKSLATQKFQLISKLYQFLSDEKKRDVYDKTGEIDEEDAFDWSNASDLMSYWRELFPAVSTEDVEKFHNEYKGSDEELSSLKEAYLSSKGNMQHVIDSVMCASVEDEERFKKLLEPLVKSKELPSYKKFFKEPAASKKKRHSKAVAESKEAEKLKKELKGDSSSGYADLALAMQRNREKRGDIFSYLESKYGDAEDDSISSADNKRPKKDLKRKADSKSSGSKRRKKAGK</sequence>
<reference evidence="3" key="1">
    <citation type="submission" date="2020-06" db="EMBL/GenBank/DDBJ databases">
        <title>Draft genome of Bugula neritina, a colonial animal packing powerful symbionts and potential medicines.</title>
        <authorList>
            <person name="Rayko M."/>
        </authorList>
    </citation>
    <scope>NUCLEOTIDE SEQUENCE [LARGE SCALE GENOMIC DNA]</scope>
    <source>
        <strain evidence="3">Kwan_BN1</strain>
    </source>
</reference>
<dbReference type="Pfam" id="PF23302">
    <property type="entry name" value="HTH_DNAJC9"/>
    <property type="match status" value="1"/>
</dbReference>
<dbReference type="PROSITE" id="PS50076">
    <property type="entry name" value="DNAJ_2"/>
    <property type="match status" value="1"/>
</dbReference>
<accession>A0A7J7KNV8</accession>
<dbReference type="PROSITE" id="PS00636">
    <property type="entry name" value="DNAJ_1"/>
    <property type="match status" value="1"/>
</dbReference>
<feature type="domain" description="J" evidence="2">
    <location>
        <begin position="16"/>
        <end position="83"/>
    </location>
</feature>
<feature type="compositionally biased region" description="Basic and acidic residues" evidence="1">
    <location>
        <begin position="195"/>
        <end position="211"/>
    </location>
</feature>
<dbReference type="PRINTS" id="PR00625">
    <property type="entry name" value="JDOMAIN"/>
</dbReference>
<dbReference type="Proteomes" id="UP000593567">
    <property type="component" value="Unassembled WGS sequence"/>
</dbReference>
<dbReference type="CDD" id="cd06257">
    <property type="entry name" value="DnaJ"/>
    <property type="match status" value="1"/>
</dbReference>
<organism evidence="3 4">
    <name type="scientific">Bugula neritina</name>
    <name type="common">Brown bryozoan</name>
    <name type="synonym">Sertularia neritina</name>
    <dbReference type="NCBI Taxonomy" id="10212"/>
    <lineage>
        <taxon>Eukaryota</taxon>
        <taxon>Metazoa</taxon>
        <taxon>Spiralia</taxon>
        <taxon>Lophotrochozoa</taxon>
        <taxon>Bryozoa</taxon>
        <taxon>Gymnolaemata</taxon>
        <taxon>Cheilostomatida</taxon>
        <taxon>Flustrina</taxon>
        <taxon>Buguloidea</taxon>
        <taxon>Bugulidae</taxon>
        <taxon>Bugula</taxon>
    </lineage>
</organism>
<evidence type="ECO:0000313" key="4">
    <source>
        <dbReference type="Proteomes" id="UP000593567"/>
    </source>
</evidence>
<dbReference type="EMBL" id="VXIV02000203">
    <property type="protein sequence ID" value="KAF6039870.1"/>
    <property type="molecule type" value="Genomic_DNA"/>
</dbReference>
<dbReference type="GO" id="GO:0031072">
    <property type="term" value="F:heat shock protein binding"/>
    <property type="evidence" value="ECO:0007669"/>
    <property type="project" value="TreeGrafter"/>
</dbReference>
<evidence type="ECO:0000259" key="2">
    <source>
        <dbReference type="PROSITE" id="PS50076"/>
    </source>
</evidence>
<dbReference type="InterPro" id="IPR056453">
    <property type="entry name" value="HTH_DNAJC9"/>
</dbReference>
<dbReference type="AlphaFoldDB" id="A0A7J7KNV8"/>
<dbReference type="Gene3D" id="1.10.287.110">
    <property type="entry name" value="DnaJ domain"/>
    <property type="match status" value="1"/>
</dbReference>
<comment type="caution">
    <text evidence="3">The sequence shown here is derived from an EMBL/GenBank/DDBJ whole genome shotgun (WGS) entry which is preliminary data.</text>
</comment>
<dbReference type="SUPFAM" id="SSF46565">
    <property type="entry name" value="Chaperone J-domain"/>
    <property type="match status" value="1"/>
</dbReference>
<dbReference type="GO" id="GO:0005634">
    <property type="term" value="C:nucleus"/>
    <property type="evidence" value="ECO:0007669"/>
    <property type="project" value="TreeGrafter"/>
</dbReference>
<dbReference type="InterPro" id="IPR001623">
    <property type="entry name" value="DnaJ_domain"/>
</dbReference>
<dbReference type="GO" id="GO:0005737">
    <property type="term" value="C:cytoplasm"/>
    <property type="evidence" value="ECO:0007669"/>
    <property type="project" value="TreeGrafter"/>
</dbReference>
<dbReference type="InterPro" id="IPR052594">
    <property type="entry name" value="J_domain-containing_protein"/>
</dbReference>
<feature type="region of interest" description="Disordered" evidence="1">
    <location>
        <begin position="243"/>
        <end position="281"/>
    </location>
</feature>
<dbReference type="PANTHER" id="PTHR44144">
    <property type="entry name" value="DNAJ HOMOLOG SUBFAMILY C MEMBER 9"/>
    <property type="match status" value="1"/>
</dbReference>
<keyword evidence="4" id="KW-1185">Reference proteome</keyword>
<name>A0A7J7KNV8_BUGNE</name>
<protein>
    <submittedName>
        <fullName evidence="3">DNAJC9</fullName>
    </submittedName>
</protein>
<dbReference type="OrthoDB" id="110024at2759"/>
<dbReference type="InterPro" id="IPR018253">
    <property type="entry name" value="DnaJ_domain_CS"/>
</dbReference>
<dbReference type="SMART" id="SM00271">
    <property type="entry name" value="DnaJ"/>
    <property type="match status" value="1"/>
</dbReference>
<evidence type="ECO:0000256" key="1">
    <source>
        <dbReference type="SAM" id="MobiDB-lite"/>
    </source>
</evidence>
<feature type="compositionally biased region" description="Basic residues" evidence="1">
    <location>
        <begin position="272"/>
        <end position="281"/>
    </location>
</feature>
<feature type="region of interest" description="Disordered" evidence="1">
    <location>
        <begin position="190"/>
        <end position="218"/>
    </location>
</feature>